<sequence length="122" mass="12977">MEDPGVEPAAPLPRNVEIPGESVAEEVDEAVSDEDRARDRLTGGPVRNRPDDASAPTVAIRTLDNGDVVEEYRVGGQITMLKVTPVNGVPYTLVDSNGDGSLDQADGAAPVSPVLYELYSWD</sequence>
<proteinExistence type="predicted"/>
<dbReference type="EMBL" id="JAGQFT010000016">
    <property type="protein sequence ID" value="MBR0561639.1"/>
    <property type="molecule type" value="Genomic_DNA"/>
</dbReference>
<evidence type="ECO:0000313" key="2">
    <source>
        <dbReference type="EMBL" id="MBR0561639.1"/>
    </source>
</evidence>
<feature type="region of interest" description="Disordered" evidence="1">
    <location>
        <begin position="1"/>
        <end position="54"/>
    </location>
</feature>
<feature type="compositionally biased region" description="Acidic residues" evidence="1">
    <location>
        <begin position="23"/>
        <end position="32"/>
    </location>
</feature>
<reference evidence="3 4" key="1">
    <citation type="journal article" date="2021" name="Microbiol. Resour. Announc.">
        <title>Draft Genome Sequence of Coralloluteibacterium stylophorae LMG 29479T.</title>
        <authorList>
            <person name="Karlyshev A.V."/>
            <person name="Kudryashova E.B."/>
            <person name="Ariskina E.V."/>
            <person name="Conroy A.P."/>
            <person name="Abidueva E.Y."/>
        </authorList>
    </citation>
    <scope>NUCLEOTIDE SEQUENCE [LARGE SCALE GENOMIC DNA]</scope>
    <source>
        <strain evidence="3 4">LMG 29479</strain>
    </source>
</reference>
<dbReference type="Gene3D" id="2.20.130.30">
    <property type="entry name" value="Protein of unknown function DUF2782"/>
    <property type="match status" value="1"/>
</dbReference>
<keyword evidence="4" id="KW-1185">Reference proteome</keyword>
<evidence type="ECO:0000256" key="1">
    <source>
        <dbReference type="SAM" id="MobiDB-lite"/>
    </source>
</evidence>
<name>A0A8J8AXG3_9GAMM</name>
<dbReference type="EMBL" id="JAGQFT020000004">
    <property type="protein sequence ID" value="MBS7457046.1"/>
    <property type="molecule type" value="Genomic_DNA"/>
</dbReference>
<protein>
    <submittedName>
        <fullName evidence="2">DUF2782 domain-containing protein</fullName>
    </submittedName>
</protein>
<evidence type="ECO:0000313" key="4">
    <source>
        <dbReference type="Proteomes" id="UP000675747"/>
    </source>
</evidence>
<gene>
    <name evidence="3" type="ORF">KB893_007840</name>
    <name evidence="2" type="ORF">KB893_03755</name>
</gene>
<comment type="caution">
    <text evidence="2">The sequence shown here is derived from an EMBL/GenBank/DDBJ whole genome shotgun (WGS) entry which is preliminary data.</text>
</comment>
<evidence type="ECO:0000313" key="3">
    <source>
        <dbReference type="EMBL" id="MBS7457046.1"/>
    </source>
</evidence>
<dbReference type="InterPro" id="IPR021357">
    <property type="entry name" value="DUF2782"/>
</dbReference>
<dbReference type="Pfam" id="PF11191">
    <property type="entry name" value="DUF2782"/>
    <property type="match status" value="1"/>
</dbReference>
<organism evidence="2">
    <name type="scientific">Coralloluteibacterium stylophorae</name>
    <dbReference type="NCBI Taxonomy" id="1776034"/>
    <lineage>
        <taxon>Bacteria</taxon>
        <taxon>Pseudomonadati</taxon>
        <taxon>Pseudomonadota</taxon>
        <taxon>Gammaproteobacteria</taxon>
        <taxon>Lysobacterales</taxon>
        <taxon>Lysobacteraceae</taxon>
        <taxon>Coralloluteibacterium</taxon>
    </lineage>
</organism>
<reference evidence="2" key="2">
    <citation type="submission" date="2021-04" db="EMBL/GenBank/DDBJ databases">
        <authorList>
            <person name="Karlyshev A.V."/>
        </authorList>
    </citation>
    <scope>NUCLEOTIDE SEQUENCE</scope>
    <source>
        <strain evidence="2">LMG 29479</strain>
    </source>
</reference>
<dbReference type="AlphaFoldDB" id="A0A8J8AXG3"/>
<dbReference type="Proteomes" id="UP000675747">
    <property type="component" value="Unassembled WGS sequence"/>
</dbReference>
<accession>A0A8J8AXG3</accession>